<dbReference type="EMBL" id="JAAIUW010000006">
    <property type="protein sequence ID" value="KAF7826405.1"/>
    <property type="molecule type" value="Genomic_DNA"/>
</dbReference>
<feature type="compositionally biased region" description="Acidic residues" evidence="1">
    <location>
        <begin position="1"/>
        <end position="13"/>
    </location>
</feature>
<comment type="caution">
    <text evidence="2">The sequence shown here is derived from an EMBL/GenBank/DDBJ whole genome shotgun (WGS) entry which is preliminary data.</text>
</comment>
<accession>A0A834TUC3</accession>
<dbReference type="AlphaFoldDB" id="A0A834TUC3"/>
<evidence type="ECO:0000313" key="3">
    <source>
        <dbReference type="Proteomes" id="UP000634136"/>
    </source>
</evidence>
<organism evidence="2 3">
    <name type="scientific">Senna tora</name>
    <dbReference type="NCBI Taxonomy" id="362788"/>
    <lineage>
        <taxon>Eukaryota</taxon>
        <taxon>Viridiplantae</taxon>
        <taxon>Streptophyta</taxon>
        <taxon>Embryophyta</taxon>
        <taxon>Tracheophyta</taxon>
        <taxon>Spermatophyta</taxon>
        <taxon>Magnoliopsida</taxon>
        <taxon>eudicotyledons</taxon>
        <taxon>Gunneridae</taxon>
        <taxon>Pentapetalae</taxon>
        <taxon>rosids</taxon>
        <taxon>fabids</taxon>
        <taxon>Fabales</taxon>
        <taxon>Fabaceae</taxon>
        <taxon>Caesalpinioideae</taxon>
        <taxon>Cassia clade</taxon>
        <taxon>Senna</taxon>
    </lineage>
</organism>
<name>A0A834TUC3_9FABA</name>
<sequence length="29" mass="2965">MEVSGTDDDDGELGLDGQNDGVKWAGIGN</sequence>
<proteinExistence type="predicted"/>
<dbReference type="Proteomes" id="UP000634136">
    <property type="component" value="Unassembled WGS sequence"/>
</dbReference>
<feature type="region of interest" description="Disordered" evidence="1">
    <location>
        <begin position="1"/>
        <end position="29"/>
    </location>
</feature>
<protein>
    <submittedName>
        <fullName evidence="2">Uncharacterized protein</fullName>
    </submittedName>
</protein>
<evidence type="ECO:0000256" key="1">
    <source>
        <dbReference type="SAM" id="MobiDB-lite"/>
    </source>
</evidence>
<gene>
    <name evidence="2" type="ORF">G2W53_017569</name>
</gene>
<evidence type="ECO:0000313" key="2">
    <source>
        <dbReference type="EMBL" id="KAF7826405.1"/>
    </source>
</evidence>
<reference evidence="2" key="1">
    <citation type="submission" date="2020-09" db="EMBL/GenBank/DDBJ databases">
        <title>Genome-Enabled Discovery of Anthraquinone Biosynthesis in Senna tora.</title>
        <authorList>
            <person name="Kang S.-H."/>
            <person name="Pandey R.P."/>
            <person name="Lee C.-M."/>
            <person name="Sim J.-S."/>
            <person name="Jeong J.-T."/>
            <person name="Choi B.-S."/>
            <person name="Jung M."/>
            <person name="Ginzburg D."/>
            <person name="Zhao K."/>
            <person name="Won S.Y."/>
            <person name="Oh T.-J."/>
            <person name="Yu Y."/>
            <person name="Kim N.-H."/>
            <person name="Lee O.R."/>
            <person name="Lee T.-H."/>
            <person name="Bashyal P."/>
            <person name="Kim T.-S."/>
            <person name="Lee W.-H."/>
            <person name="Kawkins C."/>
            <person name="Kim C.-K."/>
            <person name="Kim J.S."/>
            <person name="Ahn B.O."/>
            <person name="Rhee S.Y."/>
            <person name="Sohng J.K."/>
        </authorList>
    </citation>
    <scope>NUCLEOTIDE SEQUENCE</scope>
    <source>
        <tissue evidence="2">Leaf</tissue>
    </source>
</reference>
<keyword evidence="3" id="KW-1185">Reference proteome</keyword>